<keyword evidence="2" id="KW-1185">Reference proteome</keyword>
<evidence type="ECO:0000313" key="1">
    <source>
        <dbReference type="EMBL" id="KFM78830.1"/>
    </source>
</evidence>
<dbReference type="Proteomes" id="UP000054359">
    <property type="component" value="Unassembled WGS sequence"/>
</dbReference>
<dbReference type="EMBL" id="KK120692">
    <property type="protein sequence ID" value="KFM78830.1"/>
    <property type="molecule type" value="Genomic_DNA"/>
</dbReference>
<organism evidence="1 2">
    <name type="scientific">Stegodyphus mimosarum</name>
    <name type="common">African social velvet spider</name>
    <dbReference type="NCBI Taxonomy" id="407821"/>
    <lineage>
        <taxon>Eukaryota</taxon>
        <taxon>Metazoa</taxon>
        <taxon>Ecdysozoa</taxon>
        <taxon>Arthropoda</taxon>
        <taxon>Chelicerata</taxon>
        <taxon>Arachnida</taxon>
        <taxon>Araneae</taxon>
        <taxon>Araneomorphae</taxon>
        <taxon>Entelegynae</taxon>
        <taxon>Eresoidea</taxon>
        <taxon>Eresidae</taxon>
        <taxon>Stegodyphus</taxon>
    </lineage>
</organism>
<gene>
    <name evidence="1" type="ORF">X975_14545</name>
</gene>
<feature type="non-terminal residue" evidence="1">
    <location>
        <position position="93"/>
    </location>
</feature>
<reference evidence="1 2" key="1">
    <citation type="submission" date="2013-11" db="EMBL/GenBank/DDBJ databases">
        <title>Genome sequencing of Stegodyphus mimosarum.</title>
        <authorList>
            <person name="Bechsgaard J."/>
        </authorList>
    </citation>
    <scope>NUCLEOTIDE SEQUENCE [LARGE SCALE GENOMIC DNA]</scope>
</reference>
<name>A0A087UN91_STEMI</name>
<proteinExistence type="predicted"/>
<accession>A0A087UN91</accession>
<dbReference type="AlphaFoldDB" id="A0A087UN91"/>
<sequence>MHLRPNVNYYNLRVQELLRDNPELKFVGPFSKQLFNSFCDIPPLQRPEPLDLSQRGGHRHWAGFPLRLRVLIVRREAVYKGGPFCYIFAPNLL</sequence>
<protein>
    <submittedName>
        <fullName evidence="1">Uncharacterized protein</fullName>
    </submittedName>
</protein>
<evidence type="ECO:0000313" key="2">
    <source>
        <dbReference type="Proteomes" id="UP000054359"/>
    </source>
</evidence>